<evidence type="ECO:0000256" key="4">
    <source>
        <dbReference type="ARBA" id="ARBA00011649"/>
    </source>
</evidence>
<dbReference type="EC" id="7.1.1.8" evidence="5 20"/>
<keyword evidence="24" id="KW-1185">Reference proteome</keyword>
<comment type="miscellaneous">
    <text evidence="20">The Rieske protein is a high potential 2Fe-2S protein.</text>
</comment>
<keyword evidence="17" id="KW-0472">Membrane</keyword>
<evidence type="ECO:0000256" key="18">
    <source>
        <dbReference type="ARBA" id="ARBA00023157"/>
    </source>
</evidence>
<evidence type="ECO:0000256" key="11">
    <source>
        <dbReference type="ARBA" id="ARBA00022723"/>
    </source>
</evidence>
<dbReference type="PROSITE" id="PS51318">
    <property type="entry name" value="TAT"/>
    <property type="match status" value="1"/>
</dbReference>
<organism evidence="23 24">
    <name type="scientific">Halioxenophilus aromaticivorans</name>
    <dbReference type="NCBI Taxonomy" id="1306992"/>
    <lineage>
        <taxon>Bacteria</taxon>
        <taxon>Pseudomonadati</taxon>
        <taxon>Pseudomonadota</taxon>
        <taxon>Gammaproteobacteria</taxon>
        <taxon>Alteromonadales</taxon>
        <taxon>Alteromonadaceae</taxon>
        <taxon>Halioxenophilus</taxon>
    </lineage>
</organism>
<dbReference type="Gene3D" id="2.102.10.10">
    <property type="entry name" value="Rieske [2Fe-2S] iron-sulphur domain"/>
    <property type="match status" value="1"/>
</dbReference>
<dbReference type="GO" id="GO:0046872">
    <property type="term" value="F:metal ion binding"/>
    <property type="evidence" value="ECO:0007669"/>
    <property type="project" value="UniProtKB-KW"/>
</dbReference>
<dbReference type="InterPro" id="IPR006317">
    <property type="entry name" value="Ubiquinol_cyt_c_Rdtase_Fe-S-su"/>
</dbReference>
<keyword evidence="18" id="KW-1015">Disulfide bond</keyword>
<dbReference type="InterPro" id="IPR017941">
    <property type="entry name" value="Rieske_2Fe-2S"/>
</dbReference>
<reference evidence="24" key="1">
    <citation type="journal article" date="2019" name="Int. J. Syst. Evol. Microbiol.">
        <title>The Global Catalogue of Microorganisms (GCM) 10K type strain sequencing project: providing services to taxonomists for standard genome sequencing and annotation.</title>
        <authorList>
            <consortium name="The Broad Institute Genomics Platform"/>
            <consortium name="The Broad Institute Genome Sequencing Center for Infectious Disease"/>
            <person name="Wu L."/>
            <person name="Ma J."/>
        </authorList>
    </citation>
    <scope>NUCLEOTIDE SEQUENCE [LARGE SCALE GENOMIC DNA]</scope>
    <source>
        <strain evidence="24">JCM 19134</strain>
    </source>
</reference>
<evidence type="ECO:0000256" key="8">
    <source>
        <dbReference type="ARBA" id="ARBA00022475"/>
    </source>
</evidence>
<comment type="function">
    <text evidence="1">Component of the ubiquinol-cytochrome c reductase complex (complex III or cytochrome b-c1 complex), which is a respiratory chain that generates an electrochemical potential coupled to ATP synthesis.</text>
</comment>
<dbReference type="Pfam" id="PF10399">
    <property type="entry name" value="UCR_Fe-S_N"/>
    <property type="match status" value="1"/>
</dbReference>
<dbReference type="GO" id="GO:0005886">
    <property type="term" value="C:plasma membrane"/>
    <property type="evidence" value="ECO:0007669"/>
    <property type="project" value="UniProtKB-SubCell"/>
</dbReference>
<comment type="cofactor">
    <cofactor evidence="20">
        <name>[2Fe-2S] cluster</name>
        <dbReference type="ChEBI" id="CHEBI:190135"/>
    </cofactor>
    <text evidence="20">Binds 1 [2Fe-2S] cluster per subunit.</text>
</comment>
<keyword evidence="13 20" id="KW-0249">Electron transport</keyword>
<dbReference type="PRINTS" id="PR00162">
    <property type="entry name" value="RIESKE"/>
</dbReference>
<evidence type="ECO:0000256" key="3">
    <source>
        <dbReference type="ARBA" id="ARBA00010651"/>
    </source>
</evidence>
<proteinExistence type="inferred from homology"/>
<dbReference type="InterPro" id="IPR036922">
    <property type="entry name" value="Rieske_2Fe-2S_sf"/>
</dbReference>
<evidence type="ECO:0000313" key="23">
    <source>
        <dbReference type="EMBL" id="GAA4952699.1"/>
    </source>
</evidence>
<dbReference type="InterPro" id="IPR014349">
    <property type="entry name" value="Rieske_Fe-S_prot"/>
</dbReference>
<comment type="subcellular location">
    <subcellularLocation>
        <location evidence="2">Cell membrane</location>
        <topology evidence="2">Single-pass membrane protein</topology>
    </subcellularLocation>
</comment>
<keyword evidence="12" id="KW-1278">Translocase</keyword>
<feature type="domain" description="Rieske" evidence="22">
    <location>
        <begin position="96"/>
        <end position="195"/>
    </location>
</feature>
<evidence type="ECO:0000256" key="7">
    <source>
        <dbReference type="ARBA" id="ARBA00022448"/>
    </source>
</evidence>
<evidence type="ECO:0000313" key="24">
    <source>
        <dbReference type="Proteomes" id="UP001409585"/>
    </source>
</evidence>
<gene>
    <name evidence="23" type="primary">petA</name>
    <name evidence="23" type="ORF">GCM10025791_36890</name>
</gene>
<evidence type="ECO:0000256" key="21">
    <source>
        <dbReference type="RuleBase" id="RU004497"/>
    </source>
</evidence>
<keyword evidence="9" id="KW-0812">Transmembrane</keyword>
<dbReference type="CDD" id="cd03470">
    <property type="entry name" value="Rieske_cytochrome_bc1"/>
    <property type="match status" value="1"/>
</dbReference>
<keyword evidence="7 20" id="KW-0813">Transport</keyword>
<evidence type="ECO:0000256" key="15">
    <source>
        <dbReference type="ARBA" id="ARBA00023004"/>
    </source>
</evidence>
<evidence type="ECO:0000256" key="10">
    <source>
        <dbReference type="ARBA" id="ARBA00022714"/>
    </source>
</evidence>
<dbReference type="SUPFAM" id="SSF50022">
    <property type="entry name" value="ISP domain"/>
    <property type="match status" value="1"/>
</dbReference>
<evidence type="ECO:0000259" key="22">
    <source>
        <dbReference type="PROSITE" id="PS51296"/>
    </source>
</evidence>
<keyword evidence="8" id="KW-1003">Cell membrane</keyword>
<dbReference type="GO" id="GO:0051537">
    <property type="term" value="F:2 iron, 2 sulfur cluster binding"/>
    <property type="evidence" value="ECO:0007669"/>
    <property type="project" value="UniProtKB-KW"/>
</dbReference>
<comment type="subunit">
    <text evidence="4 21">The main subunits of complex b-c1 are: cytochrome b, cytochrome c1 and the Rieske protein.</text>
</comment>
<keyword evidence="15" id="KW-0408">Iron</keyword>
<dbReference type="Gene3D" id="1.20.5.510">
    <property type="entry name" value="Single helix bin"/>
    <property type="match status" value="1"/>
</dbReference>
<keyword evidence="16" id="KW-0411">Iron-sulfur</keyword>
<evidence type="ECO:0000256" key="20">
    <source>
        <dbReference type="RuleBase" id="RU004494"/>
    </source>
</evidence>
<keyword evidence="11" id="KW-0479">Metal-binding</keyword>
<protein>
    <recommendedName>
        <fullName evidence="6 20">Ubiquinol-cytochrome c reductase iron-sulfur subunit</fullName>
        <ecNumber evidence="5 20">7.1.1.8</ecNumber>
    </recommendedName>
</protein>
<evidence type="ECO:0000256" key="14">
    <source>
        <dbReference type="ARBA" id="ARBA00022989"/>
    </source>
</evidence>
<evidence type="ECO:0000256" key="16">
    <source>
        <dbReference type="ARBA" id="ARBA00023014"/>
    </source>
</evidence>
<evidence type="ECO:0000256" key="12">
    <source>
        <dbReference type="ARBA" id="ARBA00022967"/>
    </source>
</evidence>
<dbReference type="EMBL" id="BAABLX010000029">
    <property type="protein sequence ID" value="GAA4952699.1"/>
    <property type="molecule type" value="Genomic_DNA"/>
</dbReference>
<dbReference type="InterPro" id="IPR006311">
    <property type="entry name" value="TAT_signal"/>
</dbReference>
<accession>A0AAV3U6H9</accession>
<dbReference type="PANTHER" id="PTHR10134">
    <property type="entry name" value="CYTOCHROME B-C1 COMPLEX SUBUNIT RIESKE, MITOCHONDRIAL"/>
    <property type="match status" value="1"/>
</dbReference>
<name>A0AAV3U6H9_9ALTE</name>
<dbReference type="GO" id="GO:0008121">
    <property type="term" value="F:quinol-cytochrome-c reductase activity"/>
    <property type="evidence" value="ECO:0007669"/>
    <property type="project" value="UniProtKB-EC"/>
</dbReference>
<dbReference type="AlphaFoldDB" id="A0AAV3U6H9"/>
<dbReference type="NCBIfam" id="TIGR01416">
    <property type="entry name" value="Rieske_proteo"/>
    <property type="match status" value="1"/>
</dbReference>
<evidence type="ECO:0000256" key="19">
    <source>
        <dbReference type="ARBA" id="ARBA00029351"/>
    </source>
</evidence>
<comment type="caution">
    <text evidence="23">The sequence shown here is derived from an EMBL/GenBank/DDBJ whole genome shotgun (WGS) entry which is preliminary data.</text>
</comment>
<keyword evidence="14" id="KW-1133">Transmembrane helix</keyword>
<dbReference type="FunFam" id="1.20.5.510:FF:000003">
    <property type="entry name" value="Ubiquinol-cytochrome c reductase iron-sulfur subunit"/>
    <property type="match status" value="1"/>
</dbReference>
<evidence type="ECO:0000256" key="9">
    <source>
        <dbReference type="ARBA" id="ARBA00022692"/>
    </source>
</evidence>
<dbReference type="PROSITE" id="PS51296">
    <property type="entry name" value="RIESKE"/>
    <property type="match status" value="1"/>
</dbReference>
<dbReference type="Proteomes" id="UP001409585">
    <property type="component" value="Unassembled WGS sequence"/>
</dbReference>
<dbReference type="Pfam" id="PF00355">
    <property type="entry name" value="Rieske"/>
    <property type="match status" value="1"/>
</dbReference>
<keyword evidence="10" id="KW-0001">2Fe-2S</keyword>
<comment type="catalytic activity">
    <reaction evidence="19 20">
        <text>a quinol + 2 Fe(III)-[cytochrome c](out) = a quinone + 2 Fe(II)-[cytochrome c](out) + 2 H(+)(out)</text>
        <dbReference type="Rhea" id="RHEA:11484"/>
        <dbReference type="Rhea" id="RHEA-COMP:10350"/>
        <dbReference type="Rhea" id="RHEA-COMP:14399"/>
        <dbReference type="ChEBI" id="CHEBI:15378"/>
        <dbReference type="ChEBI" id="CHEBI:24646"/>
        <dbReference type="ChEBI" id="CHEBI:29033"/>
        <dbReference type="ChEBI" id="CHEBI:29034"/>
        <dbReference type="ChEBI" id="CHEBI:132124"/>
        <dbReference type="EC" id="7.1.1.8"/>
    </reaction>
</comment>
<dbReference type="InterPro" id="IPR019470">
    <property type="entry name" value="Ubiq_cytC_Rdtase_Fe-S_su_TAT"/>
</dbReference>
<evidence type="ECO:0000256" key="17">
    <source>
        <dbReference type="ARBA" id="ARBA00023136"/>
    </source>
</evidence>
<evidence type="ECO:0000256" key="13">
    <source>
        <dbReference type="ARBA" id="ARBA00022982"/>
    </source>
</evidence>
<evidence type="ECO:0000256" key="5">
    <source>
        <dbReference type="ARBA" id="ARBA00012951"/>
    </source>
</evidence>
<evidence type="ECO:0000256" key="2">
    <source>
        <dbReference type="ARBA" id="ARBA00004162"/>
    </source>
</evidence>
<evidence type="ECO:0000256" key="6">
    <source>
        <dbReference type="ARBA" id="ARBA00019816"/>
    </source>
</evidence>
<dbReference type="InterPro" id="IPR005805">
    <property type="entry name" value="Rieske_Fe-S_prot_C"/>
</dbReference>
<comment type="similarity">
    <text evidence="3">Belongs to the Rieske iron-sulfur protein family.</text>
</comment>
<evidence type="ECO:0000256" key="1">
    <source>
        <dbReference type="ARBA" id="ARBA00002444"/>
    </source>
</evidence>
<sequence>MGEILMSEDGVNAGRRKFLTAATSVVGAVGAVGAAVPFVGSWNPSAKAKAAGAPVKANIANLEPGQMVTLEWRGKPVYVVRRTPEILAGIDKVDGLVRDPESAEPQQPEYITDKYRSLKDEFLVLLGVCTHLGCAPMFRPEVGATDLGGANWQGGFFCPCHGSKFDLAGRVYKGVPAPLNLEVPPYSYEGDALLTVGIDPEQGA</sequence>